<dbReference type="EMBL" id="JAVDVW010000002">
    <property type="protein sequence ID" value="MDR7100793.1"/>
    <property type="molecule type" value="Genomic_DNA"/>
</dbReference>
<dbReference type="PROSITE" id="PS50110">
    <property type="entry name" value="RESPONSE_REGULATORY"/>
    <property type="match status" value="1"/>
</dbReference>
<sequence>MRVLLVEDDPHTAAFIGKGLREDGHVLDHAEDGKQGLFLATTETYDAIVLDRMLPGLDGLVVLQTLRGAGNRTPLVLLTALGEVDHRVEGLRAGADDYLAKPFAYSELSARLDSIVRRSRAGDEREPTRLRVGDLELDLLSREARRGDRRIELQPREFRLLEYLMRRADRVVTRTMLLEAVWDYHFDPQTNVIDVHISRLRQKIDHGFARPLLHTVRGAGYRLGE</sequence>
<dbReference type="PANTHER" id="PTHR48111">
    <property type="entry name" value="REGULATOR OF RPOS"/>
    <property type="match status" value="1"/>
</dbReference>
<dbReference type="SMART" id="SM00448">
    <property type="entry name" value="REC"/>
    <property type="match status" value="1"/>
</dbReference>
<dbReference type="RefSeq" id="WP_310056003.1">
    <property type="nucleotide sequence ID" value="NZ_JAVDVW010000002.1"/>
</dbReference>
<dbReference type="PROSITE" id="PS51755">
    <property type="entry name" value="OMPR_PHOB"/>
    <property type="match status" value="1"/>
</dbReference>
<dbReference type="CDD" id="cd19935">
    <property type="entry name" value="REC_OmpR_CusR-like"/>
    <property type="match status" value="1"/>
</dbReference>
<evidence type="ECO:0000313" key="7">
    <source>
        <dbReference type="Proteomes" id="UP001267878"/>
    </source>
</evidence>
<feature type="DNA-binding region" description="OmpR/PhoB-type" evidence="3">
    <location>
        <begin position="127"/>
        <end position="225"/>
    </location>
</feature>
<feature type="domain" description="Response regulatory" evidence="4">
    <location>
        <begin position="2"/>
        <end position="116"/>
    </location>
</feature>
<name>A0ABU1VUA3_9GAMM</name>
<keyword evidence="7" id="KW-1185">Reference proteome</keyword>
<dbReference type="PANTHER" id="PTHR48111:SF76">
    <property type="entry name" value="TWO-COMPONENT RESPONSE REGULATOR"/>
    <property type="match status" value="1"/>
</dbReference>
<dbReference type="Proteomes" id="UP001267878">
    <property type="component" value="Unassembled WGS sequence"/>
</dbReference>
<evidence type="ECO:0000256" key="1">
    <source>
        <dbReference type="ARBA" id="ARBA00023125"/>
    </source>
</evidence>
<reference evidence="6 7" key="1">
    <citation type="submission" date="2023-07" db="EMBL/GenBank/DDBJ databases">
        <title>Sorghum-associated microbial communities from plants grown in Nebraska, USA.</title>
        <authorList>
            <person name="Schachtman D."/>
        </authorList>
    </citation>
    <scope>NUCLEOTIDE SEQUENCE [LARGE SCALE GENOMIC DNA]</scope>
    <source>
        <strain evidence="6 7">BE187</strain>
    </source>
</reference>
<dbReference type="SUPFAM" id="SSF52172">
    <property type="entry name" value="CheY-like"/>
    <property type="match status" value="1"/>
</dbReference>
<evidence type="ECO:0000256" key="2">
    <source>
        <dbReference type="PROSITE-ProRule" id="PRU00169"/>
    </source>
</evidence>
<dbReference type="InterPro" id="IPR001867">
    <property type="entry name" value="OmpR/PhoB-type_DNA-bd"/>
</dbReference>
<evidence type="ECO:0000256" key="3">
    <source>
        <dbReference type="PROSITE-ProRule" id="PRU01091"/>
    </source>
</evidence>
<gene>
    <name evidence="6" type="ORF">J2X04_003174</name>
</gene>
<evidence type="ECO:0000259" key="4">
    <source>
        <dbReference type="PROSITE" id="PS50110"/>
    </source>
</evidence>
<organism evidence="6 7">
    <name type="scientific">Agrilutibacter niabensis</name>
    <dbReference type="NCBI Taxonomy" id="380628"/>
    <lineage>
        <taxon>Bacteria</taxon>
        <taxon>Pseudomonadati</taxon>
        <taxon>Pseudomonadota</taxon>
        <taxon>Gammaproteobacteria</taxon>
        <taxon>Lysobacterales</taxon>
        <taxon>Lysobacteraceae</taxon>
        <taxon>Agrilutibacter</taxon>
    </lineage>
</organism>
<dbReference type="InterPro" id="IPR001789">
    <property type="entry name" value="Sig_transdc_resp-reg_receiver"/>
</dbReference>
<evidence type="ECO:0000313" key="6">
    <source>
        <dbReference type="EMBL" id="MDR7100793.1"/>
    </source>
</evidence>
<feature type="modified residue" description="4-aspartylphosphate" evidence="2">
    <location>
        <position position="51"/>
    </location>
</feature>
<comment type="caution">
    <text evidence="6">The sequence shown here is derived from an EMBL/GenBank/DDBJ whole genome shotgun (WGS) entry which is preliminary data.</text>
</comment>
<dbReference type="SMART" id="SM00862">
    <property type="entry name" value="Trans_reg_C"/>
    <property type="match status" value="1"/>
</dbReference>
<dbReference type="Pfam" id="PF00486">
    <property type="entry name" value="Trans_reg_C"/>
    <property type="match status" value="1"/>
</dbReference>
<accession>A0ABU1VUA3</accession>
<dbReference type="Pfam" id="PF00072">
    <property type="entry name" value="Response_reg"/>
    <property type="match status" value="1"/>
</dbReference>
<dbReference type="InterPro" id="IPR011006">
    <property type="entry name" value="CheY-like_superfamily"/>
</dbReference>
<evidence type="ECO:0000259" key="5">
    <source>
        <dbReference type="PROSITE" id="PS51755"/>
    </source>
</evidence>
<keyword evidence="1 3" id="KW-0238">DNA-binding</keyword>
<proteinExistence type="predicted"/>
<keyword evidence="2" id="KW-0597">Phosphoprotein</keyword>
<dbReference type="InterPro" id="IPR036388">
    <property type="entry name" value="WH-like_DNA-bd_sf"/>
</dbReference>
<feature type="domain" description="OmpR/PhoB-type" evidence="5">
    <location>
        <begin position="127"/>
        <end position="225"/>
    </location>
</feature>
<dbReference type="CDD" id="cd00383">
    <property type="entry name" value="trans_reg_C"/>
    <property type="match status" value="1"/>
</dbReference>
<dbReference type="InterPro" id="IPR039420">
    <property type="entry name" value="WalR-like"/>
</dbReference>
<dbReference type="Gene3D" id="3.40.50.2300">
    <property type="match status" value="1"/>
</dbReference>
<protein>
    <submittedName>
        <fullName evidence="6">Two-component system OmpR family response regulator</fullName>
    </submittedName>
</protein>
<dbReference type="Gene3D" id="1.10.10.10">
    <property type="entry name" value="Winged helix-like DNA-binding domain superfamily/Winged helix DNA-binding domain"/>
    <property type="match status" value="1"/>
</dbReference>